<dbReference type="InterPro" id="IPR029132">
    <property type="entry name" value="CBAH/NAAA_C"/>
</dbReference>
<dbReference type="GO" id="GO:0016787">
    <property type="term" value="F:hydrolase activity"/>
    <property type="evidence" value="ECO:0007669"/>
    <property type="project" value="UniProtKB-KW"/>
</dbReference>
<dbReference type="STRING" id="1616.IV73_GL000336"/>
<comment type="caution">
    <text evidence="4">The sequence shown here is derived from an EMBL/GenBank/DDBJ whole genome shotgun (WGS) entry which is preliminary data.</text>
</comment>
<proteinExistence type="inferred from homology"/>
<dbReference type="PANTHER" id="PTHR35527">
    <property type="entry name" value="CHOLOYLGLYCINE HYDROLASE"/>
    <property type="match status" value="1"/>
</dbReference>
<dbReference type="Proteomes" id="UP000051655">
    <property type="component" value="Unassembled WGS sequence"/>
</dbReference>
<dbReference type="EMBL" id="JQBP01000010">
    <property type="protein sequence ID" value="KRN74444.1"/>
    <property type="molecule type" value="Genomic_DNA"/>
</dbReference>
<dbReference type="Pfam" id="PF02275">
    <property type="entry name" value="CBAH"/>
    <property type="match status" value="1"/>
</dbReference>
<dbReference type="PATRIC" id="fig|1616.3.peg.342"/>
<organism evidence="4 5">
    <name type="scientific">Weissella kandleri</name>
    <dbReference type="NCBI Taxonomy" id="1616"/>
    <lineage>
        <taxon>Bacteria</taxon>
        <taxon>Bacillati</taxon>
        <taxon>Bacillota</taxon>
        <taxon>Bacilli</taxon>
        <taxon>Lactobacillales</taxon>
        <taxon>Lactobacillaceae</taxon>
        <taxon>Weissella</taxon>
    </lineage>
</organism>
<evidence type="ECO:0000256" key="1">
    <source>
        <dbReference type="ARBA" id="ARBA00006625"/>
    </source>
</evidence>
<name>A0A0R2JIC6_9LACO</name>
<reference evidence="4 5" key="1">
    <citation type="journal article" date="2015" name="Genome Announc.">
        <title>Expanding the biotechnology potential of lactobacilli through comparative genomics of 213 strains and associated genera.</title>
        <authorList>
            <person name="Sun Z."/>
            <person name="Harris H.M."/>
            <person name="McCann A."/>
            <person name="Guo C."/>
            <person name="Argimon S."/>
            <person name="Zhang W."/>
            <person name="Yang X."/>
            <person name="Jeffery I.B."/>
            <person name="Cooney J.C."/>
            <person name="Kagawa T.F."/>
            <person name="Liu W."/>
            <person name="Song Y."/>
            <person name="Salvetti E."/>
            <person name="Wrobel A."/>
            <person name="Rasinkangas P."/>
            <person name="Parkhill J."/>
            <person name="Rea M.C."/>
            <person name="O'Sullivan O."/>
            <person name="Ritari J."/>
            <person name="Douillard F.P."/>
            <person name="Paul Ross R."/>
            <person name="Yang R."/>
            <person name="Briner A.E."/>
            <person name="Felis G.E."/>
            <person name="de Vos W.M."/>
            <person name="Barrangou R."/>
            <person name="Klaenhammer T.R."/>
            <person name="Caufield P.W."/>
            <person name="Cui Y."/>
            <person name="Zhang H."/>
            <person name="O'Toole P.W."/>
        </authorList>
    </citation>
    <scope>NUCLEOTIDE SEQUENCE [LARGE SCALE GENOMIC DNA]</scope>
    <source>
        <strain evidence="4 5">DSM 20593</strain>
    </source>
</reference>
<keyword evidence="5" id="KW-1185">Reference proteome</keyword>
<gene>
    <name evidence="4" type="ORF">IV73_GL000336</name>
</gene>
<dbReference type="AlphaFoldDB" id="A0A0R2JIC6"/>
<dbReference type="InterPro" id="IPR029055">
    <property type="entry name" value="Ntn_hydrolases_N"/>
</dbReference>
<dbReference type="PANTHER" id="PTHR35527:SF2">
    <property type="entry name" value="HYDROLASE"/>
    <property type="match status" value="1"/>
</dbReference>
<sequence>MHANDGSTLLARTMDWHPFGATVLTLPQQYQWRSVVNPQRTLINPYQVLGVGYNIPNLHVDIADGINEYGLAMQKLTFNQPNNPNSTFKLQTQQHKIQLAPFEVVTWFLGNCQSIADVITQLPKIQLIPDSNQKHNVLGQTLHYALTDSTGQFINLIPQNGQLIAVDNPIGVVTNAPDLDKEITKLDQFLDLTVPPTHLNAIAGDNFNGKKTMPGGFTPSARFIRATILKEHAIVPINEQANLIETWHILNSVTVPKSRQRSDTYTLYRSAVDLQSRRLYFQPYDAVGISVYDFPQS</sequence>
<protein>
    <recommendedName>
        <fullName evidence="3">Choloylglycine hydrolase/NAAA C-terminal domain-containing protein</fullName>
    </recommendedName>
</protein>
<accession>A0A0R2JIC6</accession>
<keyword evidence="2" id="KW-0378">Hydrolase</keyword>
<feature type="domain" description="Choloylglycine hydrolase/NAAA C-terminal" evidence="3">
    <location>
        <begin position="3"/>
        <end position="294"/>
    </location>
</feature>
<evidence type="ECO:0000313" key="4">
    <source>
        <dbReference type="EMBL" id="KRN74444.1"/>
    </source>
</evidence>
<comment type="similarity">
    <text evidence="1">Belongs to the peptidase C59 family.</text>
</comment>
<dbReference type="InterPro" id="IPR052193">
    <property type="entry name" value="Peptidase_C59"/>
</dbReference>
<evidence type="ECO:0000313" key="5">
    <source>
        <dbReference type="Proteomes" id="UP000051655"/>
    </source>
</evidence>
<evidence type="ECO:0000256" key="2">
    <source>
        <dbReference type="ARBA" id="ARBA00022801"/>
    </source>
</evidence>
<dbReference type="SUPFAM" id="SSF56235">
    <property type="entry name" value="N-terminal nucleophile aminohydrolases (Ntn hydrolases)"/>
    <property type="match status" value="1"/>
</dbReference>
<dbReference type="Gene3D" id="3.60.60.10">
    <property type="entry name" value="Penicillin V Acylase, Chain A"/>
    <property type="match status" value="1"/>
</dbReference>
<evidence type="ECO:0000259" key="3">
    <source>
        <dbReference type="Pfam" id="PF02275"/>
    </source>
</evidence>